<accession>A0A848C1J1</accession>
<dbReference type="Proteomes" id="UP000591071">
    <property type="component" value="Unassembled WGS sequence"/>
</dbReference>
<dbReference type="KEGG" id="mhw:ACT01_12040"/>
<dbReference type="GO" id="GO:0006094">
    <property type="term" value="P:gluconeogenesis"/>
    <property type="evidence" value="ECO:0007669"/>
    <property type="project" value="UniProtKB-UniRule"/>
</dbReference>
<proteinExistence type="inferred from homology"/>
<comment type="caution">
    <text evidence="6">The sequence shown here is derived from an EMBL/GenBank/DDBJ whole genome shotgun (WGS) entry which is preliminary data.</text>
</comment>
<dbReference type="UniPathway" id="UPA00138"/>
<comment type="cofactor">
    <cofactor evidence="4">
        <name>Mn(2+)</name>
        <dbReference type="ChEBI" id="CHEBI:29035"/>
    </cofactor>
</comment>
<dbReference type="GO" id="GO:0042132">
    <property type="term" value="F:fructose 1,6-bisphosphate 1-phosphatase activity"/>
    <property type="evidence" value="ECO:0007669"/>
    <property type="project" value="UniProtKB-UniRule"/>
</dbReference>
<dbReference type="InterPro" id="IPR009164">
    <property type="entry name" value="FBPtase_class3"/>
</dbReference>
<evidence type="ECO:0000256" key="4">
    <source>
        <dbReference type="HAMAP-Rule" id="MF_01854"/>
    </source>
</evidence>
<comment type="catalytic activity">
    <reaction evidence="4">
        <text>beta-D-fructose 1,6-bisphosphate + H2O = beta-D-fructose 6-phosphate + phosphate</text>
        <dbReference type="Rhea" id="RHEA:11064"/>
        <dbReference type="ChEBI" id="CHEBI:15377"/>
        <dbReference type="ChEBI" id="CHEBI:32966"/>
        <dbReference type="ChEBI" id="CHEBI:43474"/>
        <dbReference type="ChEBI" id="CHEBI:57634"/>
        <dbReference type="EC" id="3.1.3.11"/>
    </reaction>
</comment>
<evidence type="ECO:0000313" key="8">
    <source>
        <dbReference type="Proteomes" id="UP001605989"/>
    </source>
</evidence>
<dbReference type="SUPFAM" id="SSF56300">
    <property type="entry name" value="Metallo-dependent phosphatases"/>
    <property type="match status" value="1"/>
</dbReference>
<sequence>MENYAGYSDEYIKYLELLAKEYPTQEATFTEIINLQAIVNLPKGTEHFMSDLHGEYEAFYHILNNCSGVIREKVEMLFSNSMSQEERDDLLTLIYYPKEKLDLMNRKKLVTDKWARKTLHHLIRLAKLLSSKYTRSKVRKAMPPVFRFVIDELLHAQPDEDKNRHVYHSKILDTILETGSTRSFIYALTALIKRLAVDHLHIIGDIYDRGPHADKIMDNLMHHHSMDIQWGNHDILWMGAAAGSAACIANVLRNNIRYHNLEILESGYGISLRPLALFALKMYTKDDGIEPMVKAINVILSKLEGQVIFRHPEYNMDDRLLFHKINLETGTITLDSGTYELTTTDFPTFNPQDPYTLSPEEHRIMADLQTEFLQSERLQRHIQFLYSHGSMYRCYNNNLLFHGSLPLNDDGSFKEIYFDGHGYKGQAFMDHADYMARRAYTKRDTDSLDYMWYMWGGPDSPVSGRIVKTFERSYIADKDTWKEPENAYFRLNRDKDECIKILHEFGIDSPQGHIINGHTPVKVKKGESPIRAEGKELCIDGGFCKAYQNSTGIAGYTLIFNSHGIRIKAHYPFTDVEEVLRTNADMGSESTQVELEPKRVMIGDTDNGKKLLQMIDDLKALLQAYRQGIIIERRGE</sequence>
<evidence type="ECO:0000256" key="2">
    <source>
        <dbReference type="ARBA" id="ARBA00023211"/>
    </source>
</evidence>
<evidence type="ECO:0000313" key="5">
    <source>
        <dbReference type="EMBL" id="MFG6272015.1"/>
    </source>
</evidence>
<dbReference type="EMBL" id="JBIEKR010000002">
    <property type="protein sequence ID" value="MFG6272015.1"/>
    <property type="molecule type" value="Genomic_DNA"/>
</dbReference>
<evidence type="ECO:0000313" key="7">
    <source>
        <dbReference type="Proteomes" id="UP000591071"/>
    </source>
</evidence>
<evidence type="ECO:0000313" key="6">
    <source>
        <dbReference type="EMBL" id="NME29087.1"/>
    </source>
</evidence>
<protein>
    <recommendedName>
        <fullName evidence="4">Fructose-1,6-bisphosphatase class 3</fullName>
        <shortName evidence="4">FBPase class 3</shortName>
        <ecNumber evidence="4">3.1.3.11</ecNumber>
    </recommendedName>
    <alternativeName>
        <fullName evidence="4">D-fructose-1,6-bisphosphate 1-phosphohydrolase class 3</fullName>
    </alternativeName>
</protein>
<evidence type="ECO:0000256" key="1">
    <source>
        <dbReference type="ARBA" id="ARBA00022801"/>
    </source>
</evidence>
<reference evidence="6 7" key="1">
    <citation type="submission" date="2020-04" db="EMBL/GenBank/DDBJ databases">
        <authorList>
            <person name="Hitch T.C.A."/>
            <person name="Wylensek D."/>
            <person name="Clavel T."/>
        </authorList>
    </citation>
    <scope>NUCLEOTIDE SEQUENCE [LARGE SCALE GENOMIC DNA]</scope>
    <source>
        <strain evidence="6 7">Oil-RF-744-FAT-WT-6-1</strain>
    </source>
</reference>
<keyword evidence="8" id="KW-1185">Reference proteome</keyword>
<dbReference type="RefSeq" id="WP_113856281.1">
    <property type="nucleotide sequence ID" value="NZ_CP011940.1"/>
</dbReference>
<dbReference type="AlphaFoldDB" id="A0A848C1J1"/>
<dbReference type="HAMAP" id="MF_01854">
    <property type="entry name" value="FBPase_class3"/>
    <property type="match status" value="1"/>
</dbReference>
<evidence type="ECO:0000256" key="3">
    <source>
        <dbReference type="ARBA" id="ARBA00023277"/>
    </source>
</evidence>
<keyword evidence="2 4" id="KW-0464">Manganese</keyword>
<keyword evidence="1 4" id="KW-0378">Hydrolase</keyword>
<comment type="similarity">
    <text evidence="4">Belongs to the FBPase class 3 family.</text>
</comment>
<dbReference type="Gene3D" id="3.60.21.10">
    <property type="match status" value="1"/>
</dbReference>
<dbReference type="EC" id="3.1.3.11" evidence="4"/>
<dbReference type="OrthoDB" id="9779903at2"/>
<dbReference type="EMBL" id="JABAFG010000020">
    <property type="protein sequence ID" value="NME29087.1"/>
    <property type="molecule type" value="Genomic_DNA"/>
</dbReference>
<organism evidence="6 7">
    <name type="scientific">Megasphaera hexanoica</name>
    <dbReference type="NCBI Taxonomy" id="1675036"/>
    <lineage>
        <taxon>Bacteria</taxon>
        <taxon>Bacillati</taxon>
        <taxon>Bacillota</taxon>
        <taxon>Negativicutes</taxon>
        <taxon>Veillonellales</taxon>
        <taxon>Veillonellaceae</taxon>
        <taxon>Megasphaera</taxon>
    </lineage>
</organism>
<dbReference type="Pfam" id="PF06874">
    <property type="entry name" value="FBPase_2"/>
    <property type="match status" value="1"/>
</dbReference>
<dbReference type="InterPro" id="IPR029052">
    <property type="entry name" value="Metallo-depent_PP-like"/>
</dbReference>
<comment type="pathway">
    <text evidence="4">Carbohydrate biosynthesis; gluconeogenesis.</text>
</comment>
<name>A0A848C1J1_9FIRM</name>
<gene>
    <name evidence="4" type="primary">fbp</name>
    <name evidence="5" type="ORF">ACGTZG_02295</name>
    <name evidence="6" type="ORF">HF872_10725</name>
</gene>
<reference evidence="5 8" key="2">
    <citation type="submission" date="2024-10" db="EMBL/GenBank/DDBJ databases">
        <authorList>
            <person name="Sang B.-I."/>
            <person name="Prabhaharan D."/>
        </authorList>
    </citation>
    <scope>NUCLEOTIDE SEQUENCE [LARGE SCALE GENOMIC DNA]</scope>
    <source>
        <strain evidence="5 8">MH</strain>
    </source>
</reference>
<dbReference type="Proteomes" id="UP001605989">
    <property type="component" value="Unassembled WGS sequence"/>
</dbReference>
<keyword evidence="3 4" id="KW-0119">Carbohydrate metabolism</keyword>